<feature type="compositionally biased region" description="Basic residues" evidence="9">
    <location>
        <begin position="177"/>
        <end position="186"/>
    </location>
</feature>
<feature type="region of interest" description="Disordered" evidence="9">
    <location>
        <begin position="148"/>
        <end position="198"/>
    </location>
</feature>
<feature type="compositionally biased region" description="Low complexity" evidence="9">
    <location>
        <begin position="373"/>
        <end position="395"/>
    </location>
</feature>
<feature type="compositionally biased region" description="Polar residues" evidence="9">
    <location>
        <begin position="574"/>
        <end position="585"/>
    </location>
</feature>
<dbReference type="GO" id="GO:0000122">
    <property type="term" value="P:negative regulation of transcription by RNA polymerase II"/>
    <property type="evidence" value="ECO:0007669"/>
    <property type="project" value="UniProtKB-ARBA"/>
</dbReference>
<dbReference type="Proteomes" id="UP000887563">
    <property type="component" value="Unplaced"/>
</dbReference>
<dbReference type="PANTHER" id="PTHR24376:SF216">
    <property type="entry name" value="ZINC FINGER PROTEIN 420-LIKE"/>
    <property type="match status" value="1"/>
</dbReference>
<keyword evidence="11" id="KW-1185">Reference proteome</keyword>
<organism evidence="11 12">
    <name type="scientific">Meloidogyne incognita</name>
    <name type="common">Southern root-knot nematode worm</name>
    <name type="synonym">Oxyuris incognita</name>
    <dbReference type="NCBI Taxonomy" id="6306"/>
    <lineage>
        <taxon>Eukaryota</taxon>
        <taxon>Metazoa</taxon>
        <taxon>Ecdysozoa</taxon>
        <taxon>Nematoda</taxon>
        <taxon>Chromadorea</taxon>
        <taxon>Rhabditida</taxon>
        <taxon>Tylenchina</taxon>
        <taxon>Tylenchomorpha</taxon>
        <taxon>Tylenchoidea</taxon>
        <taxon>Meloidogynidae</taxon>
        <taxon>Meloidogyninae</taxon>
        <taxon>Meloidogyne</taxon>
        <taxon>Meloidogyne incognita group</taxon>
    </lineage>
</organism>
<sequence length="637" mass="71946">MDQNACAECGYTTADLDEFNKHVEWHEDLRGEKIFETNEEEKLLKEIKEEEEEFLVKKKKRRLKFENLNEKNLTELEEKQQKMEESDNLVNNSNKMLGHLADLGRFLNEAVAATNKNNLIIKEENVENNLNIFCNNNNNNDNCFLQEENEEEQTTKNNLNNQQQNGEEEEEGIIIKKSSKNKKLNNKKQNGNGGGGGKTTHKCPHCTFTTFMSQHMKSHLRAHDNFVGQMYICDLCGMAFSQKANMHRHRGTHSGIKPFECRFCQKKFFRKDQMQEHSMTHIKTGNDFDCPVSGCSFKFSQHNLLKQHLDQKHAISPSLQGQCKLCNLQFSNARRLLMHYQTKHEEYASNDSPDLEGQSPVKRLNNCLTKTAPSSPSSELPTETSSSSLQQPPSSFQQNDQNFSFPSSSTKKIGRKPRKRPRLLLSPSTTINSSSIKQQINNNLINSSNQYTNKTKVLPVNGCISFSPATFFDAPTPSSSSTLNGYNVEDLLKLDCGGSENNTNTSYYSSPSSSSLSTKEQQNLQLSTIFASTPSPSQCSSGNSRFDLLFRECWLKTFSSSALLSQFGGELPTSTNSFIGNNSDQLKQEEEDYSKEGKEQQQNKEVNSASALAAVMAASLQMFVQSSQQFQQIVNKK</sequence>
<feature type="coiled-coil region" evidence="8">
    <location>
        <begin position="33"/>
        <end position="96"/>
    </location>
</feature>
<protein>
    <submittedName>
        <fullName evidence="12">C2H2-type domain-containing protein</fullName>
    </submittedName>
</protein>
<accession>A0A914MQW1</accession>
<proteinExistence type="predicted"/>
<feature type="compositionally biased region" description="Low complexity" evidence="9">
    <location>
        <begin position="155"/>
        <end position="165"/>
    </location>
</feature>
<evidence type="ECO:0000313" key="12">
    <source>
        <dbReference type="WBParaSite" id="Minc3s02442g30062"/>
    </source>
</evidence>
<evidence type="ECO:0000256" key="4">
    <source>
        <dbReference type="ARBA" id="ARBA00022771"/>
    </source>
</evidence>
<evidence type="ECO:0000256" key="6">
    <source>
        <dbReference type="ARBA" id="ARBA00023242"/>
    </source>
</evidence>
<evidence type="ECO:0000256" key="7">
    <source>
        <dbReference type="PROSITE-ProRule" id="PRU00042"/>
    </source>
</evidence>
<dbReference type="InterPro" id="IPR013087">
    <property type="entry name" value="Znf_C2H2_type"/>
</dbReference>
<dbReference type="WBParaSite" id="Minc3s02442g30062">
    <property type="protein sequence ID" value="Minc3s02442g30062"/>
    <property type="gene ID" value="Minc3s02442g30062"/>
</dbReference>
<name>A0A914MQW1_MELIC</name>
<keyword evidence="6" id="KW-0539">Nucleus</keyword>
<feature type="region of interest" description="Disordered" evidence="9">
    <location>
        <begin position="574"/>
        <end position="607"/>
    </location>
</feature>
<evidence type="ECO:0000256" key="9">
    <source>
        <dbReference type="SAM" id="MobiDB-lite"/>
    </source>
</evidence>
<dbReference type="Gene3D" id="3.30.160.60">
    <property type="entry name" value="Classic Zinc Finger"/>
    <property type="match status" value="3"/>
</dbReference>
<dbReference type="Pfam" id="PF00096">
    <property type="entry name" value="zf-C2H2"/>
    <property type="match status" value="1"/>
</dbReference>
<feature type="domain" description="C2H2-type" evidence="10">
    <location>
        <begin position="259"/>
        <end position="281"/>
    </location>
</feature>
<evidence type="ECO:0000256" key="8">
    <source>
        <dbReference type="SAM" id="Coils"/>
    </source>
</evidence>
<evidence type="ECO:0000259" key="10">
    <source>
        <dbReference type="PROSITE" id="PS50157"/>
    </source>
</evidence>
<evidence type="ECO:0000313" key="11">
    <source>
        <dbReference type="Proteomes" id="UP000887563"/>
    </source>
</evidence>
<dbReference type="PROSITE" id="PS50157">
    <property type="entry name" value="ZINC_FINGER_C2H2_2"/>
    <property type="match status" value="2"/>
</dbReference>
<dbReference type="SUPFAM" id="SSF57667">
    <property type="entry name" value="beta-beta-alpha zinc fingers"/>
    <property type="match status" value="1"/>
</dbReference>
<dbReference type="PROSITE" id="PS00028">
    <property type="entry name" value="ZINC_FINGER_C2H2_1"/>
    <property type="match status" value="4"/>
</dbReference>
<dbReference type="AlphaFoldDB" id="A0A914MQW1"/>
<evidence type="ECO:0000256" key="3">
    <source>
        <dbReference type="ARBA" id="ARBA00022737"/>
    </source>
</evidence>
<dbReference type="GO" id="GO:0005634">
    <property type="term" value="C:nucleus"/>
    <property type="evidence" value="ECO:0007669"/>
    <property type="project" value="UniProtKB-SubCell"/>
</dbReference>
<evidence type="ECO:0000256" key="5">
    <source>
        <dbReference type="ARBA" id="ARBA00022833"/>
    </source>
</evidence>
<feature type="region of interest" description="Disordered" evidence="9">
    <location>
        <begin position="367"/>
        <end position="430"/>
    </location>
</feature>
<dbReference type="GO" id="GO:0000978">
    <property type="term" value="F:RNA polymerase II cis-regulatory region sequence-specific DNA binding"/>
    <property type="evidence" value="ECO:0007669"/>
    <property type="project" value="TreeGrafter"/>
</dbReference>
<evidence type="ECO:0000256" key="1">
    <source>
        <dbReference type="ARBA" id="ARBA00004123"/>
    </source>
</evidence>
<keyword evidence="8" id="KW-0175">Coiled coil</keyword>
<dbReference type="SMART" id="SM00355">
    <property type="entry name" value="ZnF_C2H2"/>
    <property type="match status" value="6"/>
</dbReference>
<feature type="domain" description="C2H2-type" evidence="10">
    <location>
        <begin position="231"/>
        <end position="258"/>
    </location>
</feature>
<dbReference type="GO" id="GO:0008270">
    <property type="term" value="F:zinc ion binding"/>
    <property type="evidence" value="ECO:0007669"/>
    <property type="project" value="UniProtKB-KW"/>
</dbReference>
<feature type="compositionally biased region" description="Polar residues" evidence="9">
    <location>
        <begin position="396"/>
        <end position="411"/>
    </location>
</feature>
<keyword evidence="3" id="KW-0677">Repeat</keyword>
<keyword evidence="4 7" id="KW-0863">Zinc-finger</keyword>
<dbReference type="GO" id="GO:0001228">
    <property type="term" value="F:DNA-binding transcription activator activity, RNA polymerase II-specific"/>
    <property type="evidence" value="ECO:0007669"/>
    <property type="project" value="TreeGrafter"/>
</dbReference>
<reference evidence="12" key="1">
    <citation type="submission" date="2022-11" db="UniProtKB">
        <authorList>
            <consortium name="WormBaseParasite"/>
        </authorList>
    </citation>
    <scope>IDENTIFICATION</scope>
</reference>
<dbReference type="FunFam" id="3.30.160.60:FF:000446">
    <property type="entry name" value="Zinc finger protein"/>
    <property type="match status" value="1"/>
</dbReference>
<comment type="subcellular location">
    <subcellularLocation>
        <location evidence="1">Nucleus</location>
    </subcellularLocation>
</comment>
<evidence type="ECO:0000256" key="2">
    <source>
        <dbReference type="ARBA" id="ARBA00022723"/>
    </source>
</evidence>
<feature type="compositionally biased region" description="Basic residues" evidence="9">
    <location>
        <begin position="412"/>
        <end position="422"/>
    </location>
</feature>
<keyword evidence="5" id="KW-0862">Zinc</keyword>
<keyword evidence="2" id="KW-0479">Metal-binding</keyword>
<dbReference type="PANTHER" id="PTHR24376">
    <property type="entry name" value="ZINC FINGER PROTEIN"/>
    <property type="match status" value="1"/>
</dbReference>
<dbReference type="InterPro" id="IPR036236">
    <property type="entry name" value="Znf_C2H2_sf"/>
</dbReference>